<name>A0A6G0YE75_APHCR</name>
<dbReference type="GO" id="GO:0003964">
    <property type="term" value="F:RNA-directed DNA polymerase activity"/>
    <property type="evidence" value="ECO:0007669"/>
    <property type="project" value="UniProtKB-KW"/>
</dbReference>
<keyword evidence="1" id="KW-0695">RNA-directed DNA polymerase</keyword>
<dbReference type="AlphaFoldDB" id="A0A6G0YE75"/>
<keyword evidence="1" id="KW-0808">Transferase</keyword>
<dbReference type="EMBL" id="VUJU01004462">
    <property type="protein sequence ID" value="KAF0754272.1"/>
    <property type="molecule type" value="Genomic_DNA"/>
</dbReference>
<keyword evidence="2" id="KW-1185">Reference proteome</keyword>
<comment type="caution">
    <text evidence="1">The sequence shown here is derived from an EMBL/GenBank/DDBJ whole genome shotgun (WGS) entry which is preliminary data.</text>
</comment>
<evidence type="ECO:0000313" key="1">
    <source>
        <dbReference type="EMBL" id="KAF0754272.1"/>
    </source>
</evidence>
<organism evidence="1 2">
    <name type="scientific">Aphis craccivora</name>
    <name type="common">Cowpea aphid</name>
    <dbReference type="NCBI Taxonomy" id="307492"/>
    <lineage>
        <taxon>Eukaryota</taxon>
        <taxon>Metazoa</taxon>
        <taxon>Ecdysozoa</taxon>
        <taxon>Arthropoda</taxon>
        <taxon>Hexapoda</taxon>
        <taxon>Insecta</taxon>
        <taxon>Pterygota</taxon>
        <taxon>Neoptera</taxon>
        <taxon>Paraneoptera</taxon>
        <taxon>Hemiptera</taxon>
        <taxon>Sternorrhyncha</taxon>
        <taxon>Aphidomorpha</taxon>
        <taxon>Aphidoidea</taxon>
        <taxon>Aphididae</taxon>
        <taxon>Aphidini</taxon>
        <taxon>Aphis</taxon>
        <taxon>Aphis</taxon>
    </lineage>
</organism>
<reference evidence="1 2" key="1">
    <citation type="submission" date="2019-08" db="EMBL/GenBank/DDBJ databases">
        <title>Whole genome of Aphis craccivora.</title>
        <authorList>
            <person name="Voronova N.V."/>
            <person name="Shulinski R.S."/>
            <person name="Bandarenka Y.V."/>
            <person name="Zhorov D.G."/>
            <person name="Warner D."/>
        </authorList>
    </citation>
    <scope>NUCLEOTIDE SEQUENCE [LARGE SCALE GENOMIC DNA]</scope>
    <source>
        <strain evidence="1">180601</strain>
        <tissue evidence="1">Whole Body</tissue>
    </source>
</reference>
<dbReference type="Proteomes" id="UP000478052">
    <property type="component" value="Unassembled WGS sequence"/>
</dbReference>
<protein>
    <submittedName>
        <fullName evidence="1">Putative RNA-directed DNA polymerase</fullName>
    </submittedName>
</protein>
<accession>A0A6G0YE75</accession>
<dbReference type="OrthoDB" id="411871at2759"/>
<keyword evidence="1" id="KW-0548">Nucleotidyltransferase</keyword>
<proteinExistence type="predicted"/>
<sequence>MNRVLLKCNSRAPGPDGIPHKCIHNQPVTALNSIIQNFFTDRTFQVKCNERLSKIYFQKNGVSQQSPVKCTLFADDFNIFCRGINTNRTINFLQNTLQDWSLVSGFSFSVEESQCTFFINKRNIGNTSISMNSIPLPIKNSIKILGILFDSRNTWIPHLKVIRNESLLRMNTLKCIAHQCYTMLCALMGQLRWLIVNAYQKKLETLALAQEEFGSIYVILW</sequence>
<evidence type="ECO:0000313" key="2">
    <source>
        <dbReference type="Proteomes" id="UP000478052"/>
    </source>
</evidence>
<gene>
    <name evidence="1" type="ORF">FWK35_00024363</name>
</gene>